<gene>
    <name evidence="9" type="ORF">A2V58_01315</name>
</gene>
<comment type="catalytic activity">
    <reaction evidence="7">
        <text>DNA(n) + a 2'-deoxyribonucleoside 5'-triphosphate = DNA(n+1) + diphosphate</text>
        <dbReference type="Rhea" id="RHEA:22508"/>
        <dbReference type="Rhea" id="RHEA-COMP:17339"/>
        <dbReference type="Rhea" id="RHEA-COMP:17340"/>
        <dbReference type="ChEBI" id="CHEBI:33019"/>
        <dbReference type="ChEBI" id="CHEBI:61560"/>
        <dbReference type="ChEBI" id="CHEBI:173112"/>
        <dbReference type="EC" id="2.7.7.7"/>
    </reaction>
</comment>
<dbReference type="EMBL" id="MFSV01000057">
    <property type="protein sequence ID" value="OGI58697.1"/>
    <property type="molecule type" value="Genomic_DNA"/>
</dbReference>
<evidence type="ECO:0000256" key="5">
    <source>
        <dbReference type="ARBA" id="ARBA00022705"/>
    </source>
</evidence>
<dbReference type="Proteomes" id="UP000177950">
    <property type="component" value="Unassembled WGS sequence"/>
</dbReference>
<keyword evidence="4" id="KW-0548">Nucleotidyltransferase</keyword>
<dbReference type="GO" id="GO:0003887">
    <property type="term" value="F:DNA-directed DNA polymerase activity"/>
    <property type="evidence" value="ECO:0007669"/>
    <property type="project" value="UniProtKB-KW"/>
</dbReference>
<dbReference type="Pfam" id="PF09115">
    <property type="entry name" value="DNApol3-delta_C"/>
    <property type="match status" value="1"/>
</dbReference>
<accession>A0A1F6UMU9</accession>
<dbReference type="GO" id="GO:0009360">
    <property type="term" value="C:DNA polymerase III complex"/>
    <property type="evidence" value="ECO:0007669"/>
    <property type="project" value="InterPro"/>
</dbReference>
<dbReference type="SUPFAM" id="SSF52540">
    <property type="entry name" value="P-loop containing nucleoside triphosphate hydrolases"/>
    <property type="match status" value="1"/>
</dbReference>
<dbReference type="Pfam" id="PF13177">
    <property type="entry name" value="DNA_pol3_delta2"/>
    <property type="match status" value="1"/>
</dbReference>
<dbReference type="PANTHER" id="PTHR11669">
    <property type="entry name" value="REPLICATION FACTOR C / DNA POLYMERASE III GAMMA-TAU SUBUNIT"/>
    <property type="match status" value="1"/>
</dbReference>
<comment type="caution">
    <text evidence="9">The sequence shown here is derived from an EMBL/GenBank/DDBJ whole genome shotgun (WGS) entry which is preliminary data.</text>
</comment>
<evidence type="ECO:0000313" key="10">
    <source>
        <dbReference type="Proteomes" id="UP000177950"/>
    </source>
</evidence>
<organism evidence="9 10">
    <name type="scientific">Candidatus Muproteobacteria bacterium RBG_19FT_COMBO_61_10</name>
    <dbReference type="NCBI Taxonomy" id="1817761"/>
    <lineage>
        <taxon>Bacteria</taxon>
        <taxon>Pseudomonadati</taxon>
        <taxon>Pseudomonadota</taxon>
        <taxon>Candidatus Muproteobacteria</taxon>
    </lineage>
</organism>
<dbReference type="InterPro" id="IPR015199">
    <property type="entry name" value="DNA_pol_III_delta_C"/>
</dbReference>
<dbReference type="InterPro" id="IPR004622">
    <property type="entry name" value="DNA_pol_HolB"/>
</dbReference>
<sequence length="348" mass="38070">MLHPWNEAKAAAFLRDRQRLPHALLFSGQKGTGKNSFAAWLAQLLLCASPSAEGKPCNHCQGCRLFVAGSHPDLHVLQPEAVYKSSGTLIAQYGLRYPPEKSKESKESTVIRVDQIRSLIEDAQTRPQIGACTVMLLSPAESMNVNAANSLLKLLEEPPPDSYLILVADRPARLPATIRSRCAHMEFRIPPVDDTLAWLQSQGLSGANAGLLLELAGGAPLTALAMAESSFLDQRTVLLDDMEKLASGQGDPLACAARWKPLGAERCLLWLQGWLNDLIVTAMQVGTARLHNPDLGARLQAVEKRLDLKQLFVFSDGLARGRSLLGGPLDEQLLLEDMLICWTELCRR</sequence>
<dbReference type="PANTHER" id="PTHR11669:SF8">
    <property type="entry name" value="DNA POLYMERASE III SUBUNIT DELTA"/>
    <property type="match status" value="1"/>
</dbReference>
<dbReference type="AlphaFoldDB" id="A0A1F6UMU9"/>
<dbReference type="NCBIfam" id="TIGR00678">
    <property type="entry name" value="holB"/>
    <property type="match status" value="1"/>
</dbReference>
<reference evidence="9 10" key="1">
    <citation type="journal article" date="2016" name="Nat. Commun.">
        <title>Thousands of microbial genomes shed light on interconnected biogeochemical processes in an aquifer system.</title>
        <authorList>
            <person name="Anantharaman K."/>
            <person name="Brown C.T."/>
            <person name="Hug L.A."/>
            <person name="Sharon I."/>
            <person name="Castelle C.J."/>
            <person name="Probst A.J."/>
            <person name="Thomas B.C."/>
            <person name="Singh A."/>
            <person name="Wilkins M.J."/>
            <person name="Karaoz U."/>
            <person name="Brodie E.L."/>
            <person name="Williams K.H."/>
            <person name="Hubbard S.S."/>
            <person name="Banfield J.F."/>
        </authorList>
    </citation>
    <scope>NUCLEOTIDE SEQUENCE [LARGE SCALE GENOMIC DNA]</scope>
</reference>
<evidence type="ECO:0000256" key="6">
    <source>
        <dbReference type="ARBA" id="ARBA00022932"/>
    </source>
</evidence>
<evidence type="ECO:0000313" key="9">
    <source>
        <dbReference type="EMBL" id="OGI58697.1"/>
    </source>
</evidence>
<dbReference type="GO" id="GO:0003677">
    <property type="term" value="F:DNA binding"/>
    <property type="evidence" value="ECO:0007669"/>
    <property type="project" value="InterPro"/>
</dbReference>
<proteinExistence type="predicted"/>
<dbReference type="InterPro" id="IPR027417">
    <property type="entry name" value="P-loop_NTPase"/>
</dbReference>
<protein>
    <recommendedName>
        <fullName evidence="2">DNA polymerase III subunit delta'</fullName>
        <ecNumber evidence="1">2.7.7.7</ecNumber>
    </recommendedName>
</protein>
<dbReference type="GO" id="GO:0006261">
    <property type="term" value="P:DNA-templated DNA replication"/>
    <property type="evidence" value="ECO:0007669"/>
    <property type="project" value="TreeGrafter"/>
</dbReference>
<dbReference type="Gene3D" id="3.40.50.300">
    <property type="entry name" value="P-loop containing nucleotide triphosphate hydrolases"/>
    <property type="match status" value="1"/>
</dbReference>
<keyword evidence="6" id="KW-0239">DNA-directed DNA polymerase</keyword>
<evidence type="ECO:0000259" key="8">
    <source>
        <dbReference type="Pfam" id="PF09115"/>
    </source>
</evidence>
<dbReference type="InterPro" id="IPR050238">
    <property type="entry name" value="DNA_Rep/Repair_Clamp_Loader"/>
</dbReference>
<keyword evidence="5" id="KW-0235">DNA replication</keyword>
<keyword evidence="3" id="KW-0808">Transferase</keyword>
<evidence type="ECO:0000256" key="2">
    <source>
        <dbReference type="ARBA" id="ARBA00014363"/>
    </source>
</evidence>
<evidence type="ECO:0000256" key="1">
    <source>
        <dbReference type="ARBA" id="ARBA00012417"/>
    </source>
</evidence>
<feature type="domain" description="DNA polymerase III delta subunit C-terminal" evidence="8">
    <location>
        <begin position="231"/>
        <end position="343"/>
    </location>
</feature>
<evidence type="ECO:0000256" key="7">
    <source>
        <dbReference type="ARBA" id="ARBA00049244"/>
    </source>
</evidence>
<evidence type="ECO:0000256" key="4">
    <source>
        <dbReference type="ARBA" id="ARBA00022695"/>
    </source>
</evidence>
<dbReference type="EC" id="2.7.7.7" evidence="1"/>
<name>A0A1F6UMU9_9PROT</name>
<evidence type="ECO:0000256" key="3">
    <source>
        <dbReference type="ARBA" id="ARBA00022679"/>
    </source>
</evidence>
<dbReference type="Gene3D" id="1.20.272.10">
    <property type="match status" value="1"/>
</dbReference>
<dbReference type="GO" id="GO:0008408">
    <property type="term" value="F:3'-5' exonuclease activity"/>
    <property type="evidence" value="ECO:0007669"/>
    <property type="project" value="InterPro"/>
</dbReference>